<feature type="compositionally biased region" description="Pro residues" evidence="7">
    <location>
        <begin position="586"/>
        <end position="600"/>
    </location>
</feature>
<dbReference type="SMART" id="SM01268">
    <property type="entry name" value="BTD"/>
    <property type="match status" value="1"/>
</dbReference>
<dbReference type="SMART" id="SM01267">
    <property type="entry name" value="LAG1_DNAbind"/>
    <property type="match status" value="1"/>
</dbReference>
<dbReference type="Gene3D" id="2.80.10.50">
    <property type="match status" value="1"/>
</dbReference>
<feature type="domain" description="Beta-trefoil DNA-binding" evidence="9">
    <location>
        <begin position="164"/>
        <end position="353"/>
    </location>
</feature>
<evidence type="ECO:0000256" key="1">
    <source>
        <dbReference type="ARBA" id="ARBA00004123"/>
    </source>
</evidence>
<keyword evidence="5" id="KW-0804">Transcription</keyword>
<dbReference type="AlphaFoldDB" id="A0A0C3KTD6"/>
<keyword evidence="11" id="KW-1185">Reference proteome</keyword>
<dbReference type="InterPro" id="IPR037095">
    <property type="entry name" value="RBP-J/Cbf11_DNA-bd_sf"/>
</dbReference>
<dbReference type="InterPro" id="IPR008967">
    <property type="entry name" value="p53-like_TF_DNA-bd_sf"/>
</dbReference>
<dbReference type="EMBL" id="KN823055">
    <property type="protein sequence ID" value="KIO24738.1"/>
    <property type="molecule type" value="Genomic_DNA"/>
</dbReference>
<gene>
    <name evidence="10" type="ORF">M407DRAFT_244341</name>
</gene>
<keyword evidence="6" id="KW-0539">Nucleus</keyword>
<dbReference type="GO" id="GO:0005634">
    <property type="term" value="C:nucleus"/>
    <property type="evidence" value="ECO:0007669"/>
    <property type="project" value="UniProtKB-SubCell"/>
</dbReference>
<feature type="domain" description="RBP-J/Cbf11/Cbf12 DNA binding" evidence="8">
    <location>
        <begin position="11"/>
        <end position="163"/>
    </location>
</feature>
<comment type="similarity">
    <text evidence="2">Belongs to the Su(H) family.</text>
</comment>
<evidence type="ECO:0000256" key="3">
    <source>
        <dbReference type="ARBA" id="ARBA00023015"/>
    </source>
</evidence>
<dbReference type="GO" id="GO:0000978">
    <property type="term" value="F:RNA polymerase II cis-regulatory region sequence-specific DNA binding"/>
    <property type="evidence" value="ECO:0007669"/>
    <property type="project" value="InterPro"/>
</dbReference>
<reference evidence="11" key="2">
    <citation type="submission" date="2015-01" db="EMBL/GenBank/DDBJ databases">
        <title>Evolutionary Origins and Diversification of the Mycorrhizal Mutualists.</title>
        <authorList>
            <consortium name="DOE Joint Genome Institute"/>
            <consortium name="Mycorrhizal Genomics Consortium"/>
            <person name="Kohler A."/>
            <person name="Kuo A."/>
            <person name="Nagy L.G."/>
            <person name="Floudas D."/>
            <person name="Copeland A."/>
            <person name="Barry K.W."/>
            <person name="Cichocki N."/>
            <person name="Veneault-Fourrey C."/>
            <person name="LaButti K."/>
            <person name="Lindquist E.A."/>
            <person name="Lipzen A."/>
            <person name="Lundell T."/>
            <person name="Morin E."/>
            <person name="Murat C."/>
            <person name="Riley R."/>
            <person name="Ohm R."/>
            <person name="Sun H."/>
            <person name="Tunlid A."/>
            <person name="Henrissat B."/>
            <person name="Grigoriev I.V."/>
            <person name="Hibbett D.S."/>
            <person name="Martin F."/>
        </authorList>
    </citation>
    <scope>NUCLEOTIDE SEQUENCE [LARGE SCALE GENOMIC DNA]</scope>
    <source>
        <strain evidence="11">MUT 4182</strain>
    </source>
</reference>
<dbReference type="PANTHER" id="PTHR10665">
    <property type="entry name" value="RECOMBINING BINDING PROTEIN SUPPRESSOR OF HAIRLESS"/>
    <property type="match status" value="1"/>
</dbReference>
<dbReference type="Pfam" id="PF09271">
    <property type="entry name" value="LAG1-DNAbind"/>
    <property type="match status" value="2"/>
</dbReference>
<evidence type="ECO:0000313" key="10">
    <source>
        <dbReference type="EMBL" id="KIO24738.1"/>
    </source>
</evidence>
<name>A0A0C3KTD6_9AGAM</name>
<comment type="subcellular location">
    <subcellularLocation>
        <location evidence="1">Nucleus</location>
    </subcellularLocation>
</comment>
<keyword evidence="3" id="KW-0805">Transcription regulation</keyword>
<keyword evidence="4" id="KW-0238">DNA-binding</keyword>
<evidence type="ECO:0000256" key="7">
    <source>
        <dbReference type="SAM" id="MobiDB-lite"/>
    </source>
</evidence>
<dbReference type="OrthoDB" id="5600360at2759"/>
<evidence type="ECO:0000313" key="11">
    <source>
        <dbReference type="Proteomes" id="UP000054248"/>
    </source>
</evidence>
<organism evidence="10 11">
    <name type="scientific">Tulasnella calospora MUT 4182</name>
    <dbReference type="NCBI Taxonomy" id="1051891"/>
    <lineage>
        <taxon>Eukaryota</taxon>
        <taxon>Fungi</taxon>
        <taxon>Dikarya</taxon>
        <taxon>Basidiomycota</taxon>
        <taxon>Agaricomycotina</taxon>
        <taxon>Agaricomycetes</taxon>
        <taxon>Cantharellales</taxon>
        <taxon>Tulasnellaceae</taxon>
        <taxon>Tulasnella</taxon>
    </lineage>
</organism>
<feature type="region of interest" description="Disordered" evidence="7">
    <location>
        <begin position="536"/>
        <end position="601"/>
    </location>
</feature>
<evidence type="ECO:0008006" key="12">
    <source>
        <dbReference type="Google" id="ProtNLM"/>
    </source>
</evidence>
<accession>A0A0C3KTD6</accession>
<dbReference type="InterPro" id="IPR040159">
    <property type="entry name" value="CLS_fam"/>
</dbReference>
<dbReference type="SUPFAM" id="SSF49417">
    <property type="entry name" value="p53-like transcription factors"/>
    <property type="match status" value="1"/>
</dbReference>
<evidence type="ECO:0000256" key="6">
    <source>
        <dbReference type="ARBA" id="ARBA00023242"/>
    </source>
</evidence>
<dbReference type="Proteomes" id="UP000054248">
    <property type="component" value="Unassembled WGS sequence"/>
</dbReference>
<dbReference type="STRING" id="1051891.A0A0C3KTD6"/>
<evidence type="ECO:0000256" key="4">
    <source>
        <dbReference type="ARBA" id="ARBA00023125"/>
    </source>
</evidence>
<dbReference type="InterPro" id="IPR015351">
    <property type="entry name" value="RBP-J/Cbf11/Cbf12_DNA-bd"/>
</dbReference>
<dbReference type="GO" id="GO:0001228">
    <property type="term" value="F:DNA-binding transcription activator activity, RNA polymerase II-specific"/>
    <property type="evidence" value="ECO:0007669"/>
    <property type="project" value="InterPro"/>
</dbReference>
<dbReference type="InterPro" id="IPR015350">
    <property type="entry name" value="Beta-trefoil_DNA-bd_dom"/>
</dbReference>
<dbReference type="SUPFAM" id="SSF110217">
    <property type="entry name" value="DNA-binding protein LAG-1 (CSL)"/>
    <property type="match status" value="1"/>
</dbReference>
<proteinExistence type="inferred from homology"/>
<dbReference type="Gene3D" id="2.60.40.1450">
    <property type="entry name" value="LAG1, DNA binding domain"/>
    <property type="match status" value="1"/>
</dbReference>
<evidence type="ECO:0000256" key="2">
    <source>
        <dbReference type="ARBA" id="ARBA00009704"/>
    </source>
</evidence>
<dbReference type="Pfam" id="PF09270">
    <property type="entry name" value="BTD"/>
    <property type="match status" value="1"/>
</dbReference>
<protein>
    <recommendedName>
        <fullName evidence="12">Beta-trefoil DNA-binding domain-containing protein</fullName>
    </recommendedName>
</protein>
<feature type="compositionally biased region" description="Basic and acidic residues" evidence="7">
    <location>
        <begin position="559"/>
        <end position="576"/>
    </location>
</feature>
<evidence type="ECO:0000259" key="9">
    <source>
        <dbReference type="SMART" id="SM01268"/>
    </source>
</evidence>
<dbReference type="InterPro" id="IPR036358">
    <property type="entry name" value="BTD_sf"/>
</dbReference>
<reference evidence="10 11" key="1">
    <citation type="submission" date="2014-04" db="EMBL/GenBank/DDBJ databases">
        <authorList>
            <consortium name="DOE Joint Genome Institute"/>
            <person name="Kuo A."/>
            <person name="Girlanda M."/>
            <person name="Perotto S."/>
            <person name="Kohler A."/>
            <person name="Nagy L.G."/>
            <person name="Floudas D."/>
            <person name="Copeland A."/>
            <person name="Barry K.W."/>
            <person name="Cichocki N."/>
            <person name="Veneault-Fourrey C."/>
            <person name="LaButti K."/>
            <person name="Lindquist E.A."/>
            <person name="Lipzen A."/>
            <person name="Lundell T."/>
            <person name="Morin E."/>
            <person name="Murat C."/>
            <person name="Sun H."/>
            <person name="Tunlid A."/>
            <person name="Henrissat B."/>
            <person name="Grigoriev I.V."/>
            <person name="Hibbett D.S."/>
            <person name="Martin F."/>
            <person name="Nordberg H.P."/>
            <person name="Cantor M.N."/>
            <person name="Hua S.X."/>
        </authorList>
    </citation>
    <scope>NUCLEOTIDE SEQUENCE [LARGE SCALE GENOMIC DNA]</scope>
    <source>
        <strain evidence="10 11">MUT 4182</strain>
    </source>
</reference>
<evidence type="ECO:0000259" key="8">
    <source>
        <dbReference type="SMART" id="SM01267"/>
    </source>
</evidence>
<dbReference type="HOGENOM" id="CLU_015849_0_0_1"/>
<evidence type="ECO:0000256" key="5">
    <source>
        <dbReference type="ARBA" id="ARBA00023163"/>
    </source>
</evidence>
<sequence>MTPPPLPHMTTVTCLHAAVAQKSYGNEKRFLCPPPVVRIDTPIPRSVYFRSQQLSMRIFPEINELPGPPPEQKASLDDTMQACFKYLHVGGTQKSKSFHLSLDLAEPAVFDPMPNQGANGSNSAESSNARLIKPASTWASFSSAPVTIISKPSKKTAKTRNLASCILAGGPVSLFNRINSQTVRTKYMTVDQGRLCASNTTWSAFNVEVVQAVTDPNAQPPDVGTYHPGGVPPQPVTYGSTLLLTDSHTGLTSDPLVIRKVDKGRIVMDEGTMGGPVSQMQKVALCRITETGARYYLSAAGPLQILPDPSGAATDGKGVIATHPLVYQPPAVREEVKGDVRMEVDEVDDFLCWTIVGISKFQYTFFDGIHNNALARFPITPFPTLLSPPIYKPQTHTLDLTIANYFYTDPTPTSTDANGYPQHGPPQPLEIWLGTLGPLNARVYQNGELTHTIGAALAGPAGGPSGASIVAHQTSSALQAPGQTMLGGMGSTIVVVEMPPMRDILRMVEVVTGADLGLGLGGAPVPNAALNQMTSMEGEEGEKDEEHNENGEGPSAEPGEAKMEKKGKGKAKDKDANGAAAGLSQPPQPPQHPGLPPYPHYPHMGMPMPPLTRGIPILFVRSVDGIGYHSGREIACENILGPMAMANGAGNTIESWVVRVL</sequence>